<dbReference type="VEuPathDB" id="FungiDB:BDEG_28507"/>
<evidence type="ECO:0000313" key="1">
    <source>
        <dbReference type="EMBL" id="OAJ45360.1"/>
    </source>
</evidence>
<dbReference type="EMBL" id="DS022316">
    <property type="protein sequence ID" value="OAJ45360.1"/>
    <property type="molecule type" value="Genomic_DNA"/>
</dbReference>
<gene>
    <name evidence="1" type="ORF">BDEG_28507</name>
</gene>
<dbReference type="Proteomes" id="UP000077115">
    <property type="component" value="Unassembled WGS sequence"/>
</dbReference>
<dbReference type="InterPro" id="IPR013761">
    <property type="entry name" value="SAM/pointed_sf"/>
</dbReference>
<organism evidence="1 2">
    <name type="scientific">Batrachochytrium dendrobatidis (strain JEL423)</name>
    <dbReference type="NCBI Taxonomy" id="403673"/>
    <lineage>
        <taxon>Eukaryota</taxon>
        <taxon>Fungi</taxon>
        <taxon>Fungi incertae sedis</taxon>
        <taxon>Chytridiomycota</taxon>
        <taxon>Chytridiomycota incertae sedis</taxon>
        <taxon>Chytridiomycetes</taxon>
        <taxon>Rhizophydiales</taxon>
        <taxon>Rhizophydiales incertae sedis</taxon>
        <taxon>Batrachochytrium</taxon>
    </lineage>
</organism>
<dbReference type="OrthoDB" id="2148835at2759"/>
<accession>A0A177X130</accession>
<sequence length="314" mass="35268">MTCRISLATQFSGNYSKLKRTIKQVLNQRQVGHILQTTQVGDGQKHTSLFMEGEETALYAVKAELVSHLQSVFPDIAIREWQELASDFPIEGSHVAPTPGCLSRESSGFVEELAECSNAQLPRPSNWKEYFDSGFIQVVTAIQNGRQVAYEIQSSLGSINEKFVHITYKSKTAHMNIGACISWSQVKQVIEKCQLLDIKKPIAGIYSLVDGKKSYESDRFGLKAEGHYYIETEDDLAPPKFTTMEEFFGRLKTEEDLDDEEIDIIKDCFTKQKLKIKQLMATGDLAMTDEKLKEIGISQLGLRTAILAVIKSNQ</sequence>
<dbReference type="Gene3D" id="1.10.150.50">
    <property type="entry name" value="Transcription Factor, Ets-1"/>
    <property type="match status" value="1"/>
</dbReference>
<dbReference type="AlphaFoldDB" id="A0A177X130"/>
<evidence type="ECO:0008006" key="3">
    <source>
        <dbReference type="Google" id="ProtNLM"/>
    </source>
</evidence>
<evidence type="ECO:0000313" key="2">
    <source>
        <dbReference type="Proteomes" id="UP000077115"/>
    </source>
</evidence>
<reference evidence="1 2" key="2">
    <citation type="submission" date="2016-05" db="EMBL/GenBank/DDBJ databases">
        <title>Lineage-specific infection strategies underlie the spectrum of fungal disease in amphibians.</title>
        <authorList>
            <person name="Cuomo C.A."/>
            <person name="Farrer R.A."/>
            <person name="James T."/>
            <person name="Longcore J."/>
            <person name="Birren B."/>
        </authorList>
    </citation>
    <scope>NUCLEOTIDE SEQUENCE [LARGE SCALE GENOMIC DNA]</scope>
    <source>
        <strain evidence="1 2">JEL423</strain>
    </source>
</reference>
<reference evidence="1 2" key="1">
    <citation type="submission" date="2006-10" db="EMBL/GenBank/DDBJ databases">
        <title>The Genome Sequence of Batrachochytrium dendrobatidis JEL423.</title>
        <authorList>
            <consortium name="The Broad Institute Genome Sequencing Platform"/>
            <person name="Birren B."/>
            <person name="Lander E."/>
            <person name="Galagan J."/>
            <person name="Cuomo C."/>
            <person name="Devon K."/>
            <person name="Jaffe D."/>
            <person name="Butler J."/>
            <person name="Alvarez P."/>
            <person name="Gnerre S."/>
            <person name="Grabherr M."/>
            <person name="Kleber M."/>
            <person name="Mauceli E."/>
            <person name="Brockman W."/>
            <person name="Young S."/>
            <person name="LaButti K."/>
            <person name="Sykes S."/>
            <person name="DeCaprio D."/>
            <person name="Crawford M."/>
            <person name="Koehrsen M."/>
            <person name="Engels R."/>
            <person name="Montgomery P."/>
            <person name="Pearson M."/>
            <person name="Howarth C."/>
            <person name="Larson L."/>
            <person name="White J."/>
            <person name="O'Leary S."/>
            <person name="Kodira C."/>
            <person name="Zeng Q."/>
            <person name="Yandava C."/>
            <person name="Alvarado L."/>
            <person name="Longcore J."/>
            <person name="James T."/>
        </authorList>
    </citation>
    <scope>NUCLEOTIDE SEQUENCE [LARGE SCALE GENOMIC DNA]</scope>
    <source>
        <strain evidence="1 2">JEL423</strain>
    </source>
</reference>
<name>A0A177X130_BATDL</name>
<proteinExistence type="predicted"/>
<protein>
    <recommendedName>
        <fullName evidence="3">SAM domain-containing protein</fullName>
    </recommendedName>
</protein>